<dbReference type="AlphaFoldDB" id="A0A0B7AYR7"/>
<organism evidence="2">
    <name type="scientific">Arion vulgaris</name>
    <dbReference type="NCBI Taxonomy" id="1028688"/>
    <lineage>
        <taxon>Eukaryota</taxon>
        <taxon>Metazoa</taxon>
        <taxon>Spiralia</taxon>
        <taxon>Lophotrochozoa</taxon>
        <taxon>Mollusca</taxon>
        <taxon>Gastropoda</taxon>
        <taxon>Heterobranchia</taxon>
        <taxon>Euthyneura</taxon>
        <taxon>Panpulmonata</taxon>
        <taxon>Eupulmonata</taxon>
        <taxon>Stylommatophora</taxon>
        <taxon>Helicina</taxon>
        <taxon>Arionoidea</taxon>
        <taxon>Arionidae</taxon>
        <taxon>Arion</taxon>
    </lineage>
</organism>
<gene>
    <name evidence="2" type="primary">ORF150182</name>
</gene>
<evidence type="ECO:0000313" key="2">
    <source>
        <dbReference type="EMBL" id="CEK85772.1"/>
    </source>
</evidence>
<feature type="compositionally biased region" description="Polar residues" evidence="1">
    <location>
        <begin position="198"/>
        <end position="207"/>
    </location>
</feature>
<protein>
    <submittedName>
        <fullName evidence="2">Uncharacterized protein</fullName>
    </submittedName>
</protein>
<proteinExistence type="predicted"/>
<dbReference type="EMBL" id="HACG01038907">
    <property type="protein sequence ID" value="CEK85772.1"/>
    <property type="molecule type" value="Transcribed_RNA"/>
</dbReference>
<feature type="compositionally biased region" description="Low complexity" evidence="1">
    <location>
        <begin position="209"/>
        <end position="225"/>
    </location>
</feature>
<name>A0A0B7AYR7_9EUPU</name>
<evidence type="ECO:0000256" key="1">
    <source>
        <dbReference type="SAM" id="MobiDB-lite"/>
    </source>
</evidence>
<sequence>MAPPGVNTLFDPLDIMTFPSVFIPVLPRSESTSVFSSLLQPLPQKVSSLPESSFILSSIHSDHDYVIKSHMNKEYGLSVDTDDYCDQAVGDNNSSSSGGGDAMLSRCAVDFEKVSTEGIDTDFLIDLDDLNFNLDGLDPYCEVAMEDSFQDFIDSALEQSYSSLLNNISTCNDKQPHGTEAVILNKEQFLSTLNLRPTQENTNSDECWSSPSTSQSASSSSFSSNSLFSNTTTYVNCHKTSNLNNNNSSSCNSIPTRQCSYLEFESVFKAVYSTAHPQECVRICPSNLITNTTERTNIRDCRPLNSTPDIVMSPLFIDTSLSGVTTKSFKSSDDSLDITMEEDNQWRLDQETVDIMTWLSEGQQEDYQQYSDSNNNIIHSERVNKVSHFADTPNYSSLATPSLDFESFVDLDDLETETQQSDPDYMLQQTNKQSKNSITNVDFTDHFTSRTTFPHSSDSDIQSEISFQGKLSPVSSDLSYCNISPAWSRTDSFHSLVSPHPLTIMDLSSSNFDDDTDDNSMKSPFALLNLFSDENATSLLHTDSTVPNIRFI</sequence>
<accession>A0A0B7AYR7</accession>
<reference evidence="2" key="1">
    <citation type="submission" date="2014-12" db="EMBL/GenBank/DDBJ databases">
        <title>Insight into the proteome of Arion vulgaris.</title>
        <authorList>
            <person name="Aradska J."/>
            <person name="Bulat T."/>
            <person name="Smidak R."/>
            <person name="Sarate P."/>
            <person name="Gangsoo J."/>
            <person name="Sialana F."/>
            <person name="Bilban M."/>
            <person name="Lubec G."/>
        </authorList>
    </citation>
    <scope>NUCLEOTIDE SEQUENCE</scope>
    <source>
        <tissue evidence="2">Skin</tissue>
    </source>
</reference>
<feature type="region of interest" description="Disordered" evidence="1">
    <location>
        <begin position="198"/>
        <end position="225"/>
    </location>
</feature>